<dbReference type="InterPro" id="IPR029072">
    <property type="entry name" value="YebC-like"/>
</dbReference>
<dbReference type="EMBL" id="KB320609">
    <property type="protein sequence ID" value="ELW67513.1"/>
    <property type="molecule type" value="Genomic_DNA"/>
</dbReference>
<dbReference type="InterPro" id="IPR017856">
    <property type="entry name" value="Integrase-like_N"/>
</dbReference>
<evidence type="ECO:0000259" key="11">
    <source>
        <dbReference type="Pfam" id="PF20772"/>
    </source>
</evidence>
<evidence type="ECO:0000256" key="5">
    <source>
        <dbReference type="ARBA" id="ARBA00023128"/>
    </source>
</evidence>
<evidence type="ECO:0000256" key="4">
    <source>
        <dbReference type="ARBA" id="ARBA00023054"/>
    </source>
</evidence>
<sequence>MVAWTFGSLSRAAARCSRVLGSGVRAAPRAPLPFQPEFPGCGSTPDRTLHLTVTVPAGHNKWSKVRHIKGPKDMERSRIFTKLCLNIRLAVKEGGPNPELNSNLASILEVCRSKHMPKSTIEAALKVEGGPNPELNSNLASILEVCRSKHMPKSTIEAALKVEKSKGTYLLYEGRGPGGSSLLIEALSNSGPKCLSDIRHILNKNGGMMAEGARHSFDKKGVVVVGVEDREKKTVNLERALELAFEAGAEDVKETEDEEEKNIFKFICDASSLHQVRKKLDSLGLCSVSCTLEFIPNSTVRLTDPDLEQAAQLIQALSNHEDVIHVYDNIE</sequence>
<evidence type="ECO:0000256" key="2">
    <source>
        <dbReference type="ARBA" id="ARBA00008724"/>
    </source>
</evidence>
<protein>
    <recommendedName>
        <fullName evidence="8">Translational activator of cytochrome c oxidase 1</fullName>
    </recommendedName>
    <alternativeName>
        <fullName evidence="9">Coiled-coil domain-containing protein 44</fullName>
    </alternativeName>
</protein>
<accession>L9KXT7</accession>
<dbReference type="PANTHER" id="PTHR12532">
    <property type="entry name" value="TRANSLATIONAL ACTIVATOR OF CYTOCHROME C OXIDASE 1"/>
    <property type="match status" value="1"/>
</dbReference>
<organism evidence="12 13">
    <name type="scientific">Tupaia chinensis</name>
    <name type="common">Chinese tree shrew</name>
    <name type="synonym">Tupaia belangeri chinensis</name>
    <dbReference type="NCBI Taxonomy" id="246437"/>
    <lineage>
        <taxon>Eukaryota</taxon>
        <taxon>Metazoa</taxon>
        <taxon>Chordata</taxon>
        <taxon>Craniata</taxon>
        <taxon>Vertebrata</taxon>
        <taxon>Euteleostomi</taxon>
        <taxon>Mammalia</taxon>
        <taxon>Eutheria</taxon>
        <taxon>Euarchontoglires</taxon>
        <taxon>Scandentia</taxon>
        <taxon>Tupaiidae</taxon>
        <taxon>Tupaia</taxon>
    </lineage>
</organism>
<comment type="subcellular location">
    <subcellularLocation>
        <location evidence="1">Mitochondrion</location>
    </subcellularLocation>
</comment>
<evidence type="ECO:0000256" key="7">
    <source>
        <dbReference type="ARBA" id="ARBA00053642"/>
    </source>
</evidence>
<dbReference type="Pfam" id="PF20772">
    <property type="entry name" value="TACO1_YebC_N"/>
    <property type="match status" value="1"/>
</dbReference>
<dbReference type="Proteomes" id="UP000011518">
    <property type="component" value="Unassembled WGS sequence"/>
</dbReference>
<dbReference type="GO" id="GO:0005739">
    <property type="term" value="C:mitochondrion"/>
    <property type="evidence" value="ECO:0007669"/>
    <property type="project" value="UniProtKB-SubCell"/>
</dbReference>
<feature type="domain" description="TACO1/YebC-like second and third" evidence="10">
    <location>
        <begin position="170"/>
        <end position="330"/>
    </location>
</feature>
<dbReference type="InterPro" id="IPR026564">
    <property type="entry name" value="Transcrip_reg_TACO1-like_dom3"/>
</dbReference>
<dbReference type="Gene3D" id="1.10.10.200">
    <property type="match status" value="2"/>
</dbReference>
<dbReference type="InterPro" id="IPR048300">
    <property type="entry name" value="TACO1_YebC-like_2nd/3rd_dom"/>
</dbReference>
<dbReference type="FunFam" id="3.30.70.980:FF:000008">
    <property type="entry name" value="Translational activator of cytochrome c oxidase 1"/>
    <property type="match status" value="1"/>
</dbReference>
<dbReference type="PANTHER" id="PTHR12532:SF0">
    <property type="entry name" value="TRANSLATIONAL ACTIVATOR OF CYTOCHROME C OXIDASE 1"/>
    <property type="match status" value="1"/>
</dbReference>
<proteinExistence type="inferred from homology"/>
<dbReference type="InParanoid" id="L9KXT7"/>
<reference evidence="13" key="2">
    <citation type="journal article" date="2013" name="Nat. Commun.">
        <title>Genome of the Chinese tree shrew.</title>
        <authorList>
            <person name="Fan Y."/>
            <person name="Huang Z.Y."/>
            <person name="Cao C.C."/>
            <person name="Chen C.S."/>
            <person name="Chen Y.X."/>
            <person name="Fan D.D."/>
            <person name="He J."/>
            <person name="Hou H.L."/>
            <person name="Hu L."/>
            <person name="Hu X.T."/>
            <person name="Jiang X.T."/>
            <person name="Lai R."/>
            <person name="Lang Y.S."/>
            <person name="Liang B."/>
            <person name="Liao S.G."/>
            <person name="Mu D."/>
            <person name="Ma Y.Y."/>
            <person name="Niu Y.Y."/>
            <person name="Sun X.Q."/>
            <person name="Xia J.Q."/>
            <person name="Xiao J."/>
            <person name="Xiong Z.Q."/>
            <person name="Xu L."/>
            <person name="Yang L."/>
            <person name="Zhang Y."/>
            <person name="Zhao W."/>
            <person name="Zhao X.D."/>
            <person name="Zheng Y.T."/>
            <person name="Zhou J.M."/>
            <person name="Zhu Y.B."/>
            <person name="Zhang G.J."/>
            <person name="Wang J."/>
            <person name="Yao Y.G."/>
        </authorList>
    </citation>
    <scope>NUCLEOTIDE SEQUENCE [LARGE SCALE GENOMIC DNA]</scope>
</reference>
<gene>
    <name evidence="12" type="ORF">TREES_T100002769</name>
</gene>
<evidence type="ECO:0000256" key="1">
    <source>
        <dbReference type="ARBA" id="ARBA00004173"/>
    </source>
</evidence>
<dbReference type="FunFam" id="1.10.10.200:FF:000002">
    <property type="entry name" value="Probable transcriptional regulatory protein CLM62_37755"/>
    <property type="match status" value="1"/>
</dbReference>
<dbReference type="Gene3D" id="3.30.70.980">
    <property type="match status" value="2"/>
</dbReference>
<dbReference type="Pfam" id="PF01709">
    <property type="entry name" value="Transcrip_reg"/>
    <property type="match status" value="1"/>
</dbReference>
<dbReference type="FunCoup" id="L9KXT7">
    <property type="interactions" value="637"/>
</dbReference>
<name>L9KXT7_TUPCH</name>
<keyword evidence="13" id="KW-1185">Reference proteome</keyword>
<evidence type="ECO:0000256" key="6">
    <source>
        <dbReference type="ARBA" id="ARBA00023159"/>
    </source>
</evidence>
<keyword evidence="5" id="KW-0496">Mitochondrion</keyword>
<dbReference type="GO" id="GO:0006417">
    <property type="term" value="P:regulation of translation"/>
    <property type="evidence" value="ECO:0007669"/>
    <property type="project" value="UniProtKB-KW"/>
</dbReference>
<evidence type="ECO:0000256" key="9">
    <source>
        <dbReference type="ARBA" id="ARBA00075676"/>
    </source>
</evidence>
<keyword evidence="3" id="KW-0810">Translation regulation</keyword>
<dbReference type="STRING" id="246437.L9KXT7"/>
<reference evidence="13" key="1">
    <citation type="submission" date="2012-07" db="EMBL/GenBank/DDBJ databases">
        <title>Genome of the Chinese tree shrew, a rising model animal genetically related to primates.</title>
        <authorList>
            <person name="Zhang G."/>
            <person name="Fan Y."/>
            <person name="Yao Y."/>
            <person name="Huang Z."/>
        </authorList>
    </citation>
    <scope>NUCLEOTIDE SEQUENCE [LARGE SCALE GENOMIC DNA]</scope>
</reference>
<dbReference type="InterPro" id="IPR049083">
    <property type="entry name" value="TACO1_YebC_N"/>
</dbReference>
<evidence type="ECO:0000313" key="13">
    <source>
        <dbReference type="Proteomes" id="UP000011518"/>
    </source>
</evidence>
<comment type="similarity">
    <text evidence="2">Belongs to the TACO1 family.</text>
</comment>
<dbReference type="HAMAP" id="MF_00693">
    <property type="entry name" value="Transcrip_reg_TACO1"/>
    <property type="match status" value="1"/>
</dbReference>
<dbReference type="AlphaFoldDB" id="L9KXT7"/>
<keyword evidence="6" id="KW-0010">Activator</keyword>
<evidence type="ECO:0000259" key="10">
    <source>
        <dbReference type="Pfam" id="PF01709"/>
    </source>
</evidence>
<dbReference type="SUPFAM" id="SSF75625">
    <property type="entry name" value="YebC-like"/>
    <property type="match status" value="2"/>
</dbReference>
<evidence type="ECO:0000256" key="3">
    <source>
        <dbReference type="ARBA" id="ARBA00022845"/>
    </source>
</evidence>
<dbReference type="InterPro" id="IPR002876">
    <property type="entry name" value="Transcrip_reg_TACO1-like"/>
</dbReference>
<evidence type="ECO:0000313" key="12">
    <source>
        <dbReference type="EMBL" id="ELW67513.1"/>
    </source>
</evidence>
<feature type="domain" description="TACO1/YebC-like N-terminal" evidence="11">
    <location>
        <begin position="60"/>
        <end position="126"/>
    </location>
</feature>
<comment type="function">
    <text evidence="7">Acts as a translational activator of mitochondrially-encoded cytochrome c oxidase 1.</text>
</comment>
<evidence type="ECO:0000256" key="8">
    <source>
        <dbReference type="ARBA" id="ARBA00073666"/>
    </source>
</evidence>
<keyword evidence="4" id="KW-0175">Coiled coil</keyword>